<dbReference type="EnsemblMetazoa" id="PPA15926.1">
    <property type="protein sequence ID" value="PPA15926.1"/>
    <property type="gene ID" value="WBGene00105480"/>
</dbReference>
<proteinExistence type="predicted"/>
<evidence type="ECO:0000313" key="1">
    <source>
        <dbReference type="EnsemblMetazoa" id="PPA15926.1"/>
    </source>
</evidence>
<reference evidence="2" key="1">
    <citation type="journal article" date="2008" name="Nat. Genet.">
        <title>The Pristionchus pacificus genome provides a unique perspective on nematode lifestyle and parasitism.</title>
        <authorList>
            <person name="Dieterich C."/>
            <person name="Clifton S.W."/>
            <person name="Schuster L.N."/>
            <person name="Chinwalla A."/>
            <person name="Delehaunty K."/>
            <person name="Dinkelacker I."/>
            <person name="Fulton L."/>
            <person name="Fulton R."/>
            <person name="Godfrey J."/>
            <person name="Minx P."/>
            <person name="Mitreva M."/>
            <person name="Roeseler W."/>
            <person name="Tian H."/>
            <person name="Witte H."/>
            <person name="Yang S.P."/>
            <person name="Wilson R.K."/>
            <person name="Sommer R.J."/>
        </authorList>
    </citation>
    <scope>NUCLEOTIDE SEQUENCE [LARGE SCALE GENOMIC DNA]</scope>
    <source>
        <strain evidence="2">PS312</strain>
    </source>
</reference>
<gene>
    <name evidence="1" type="primary">WBGene00105480</name>
</gene>
<keyword evidence="2" id="KW-1185">Reference proteome</keyword>
<sequence length="249" mass="28902">MNRMCSSASKDVCCHCNKRFTCRPAHPSVFSCRDRDDGKLRLTEIDKIVDFRHEDARNINSEQDVPEGQGEFKVKWRGKTTEEWIPGDDAFELDVGAVRKYFERIRAERKALTQKYMASISHVSSLNDIVCGGIVNETDTHYKLKVVGLSPDFLHELSHPNWGKKITPTFEVIREKGVLYVWVNQLQAEYIFRKTVHEFERKKRIRPTQKEIDNMDLFDFGRYLVRRDAGFYDDNNTSESEGGSVDVVN</sequence>
<dbReference type="SUPFAM" id="SSF54160">
    <property type="entry name" value="Chromo domain-like"/>
    <property type="match status" value="1"/>
</dbReference>
<evidence type="ECO:0000313" key="2">
    <source>
        <dbReference type="Proteomes" id="UP000005239"/>
    </source>
</evidence>
<dbReference type="AlphaFoldDB" id="A0A2A6BCZ4"/>
<accession>A0A8R1UD40</accession>
<dbReference type="InterPro" id="IPR016197">
    <property type="entry name" value="Chromo-like_dom_sf"/>
</dbReference>
<organism evidence="1 2">
    <name type="scientific">Pristionchus pacificus</name>
    <name type="common">Parasitic nematode worm</name>
    <dbReference type="NCBI Taxonomy" id="54126"/>
    <lineage>
        <taxon>Eukaryota</taxon>
        <taxon>Metazoa</taxon>
        <taxon>Ecdysozoa</taxon>
        <taxon>Nematoda</taxon>
        <taxon>Chromadorea</taxon>
        <taxon>Rhabditida</taxon>
        <taxon>Rhabditina</taxon>
        <taxon>Diplogasteromorpha</taxon>
        <taxon>Diplogasteroidea</taxon>
        <taxon>Neodiplogasteridae</taxon>
        <taxon>Pristionchus</taxon>
    </lineage>
</organism>
<protein>
    <submittedName>
        <fullName evidence="1">Uncharacterized protein</fullName>
    </submittedName>
</protein>
<reference evidence="1" key="2">
    <citation type="submission" date="2022-06" db="UniProtKB">
        <authorList>
            <consortium name="EnsemblMetazoa"/>
        </authorList>
    </citation>
    <scope>IDENTIFICATION</scope>
    <source>
        <strain evidence="1">PS312</strain>
    </source>
</reference>
<accession>A0A2A6BCZ4</accession>
<name>A0A2A6BCZ4_PRIPA</name>
<dbReference type="Proteomes" id="UP000005239">
    <property type="component" value="Unassembled WGS sequence"/>
</dbReference>